<gene>
    <name evidence="2" type="ORF">RJ639_038254</name>
</gene>
<dbReference type="EMBL" id="JAVXUP010000364">
    <property type="protein sequence ID" value="KAK3029812.1"/>
    <property type="molecule type" value="Genomic_DNA"/>
</dbReference>
<proteinExistence type="predicted"/>
<evidence type="ECO:0000313" key="2">
    <source>
        <dbReference type="EMBL" id="KAK3029812.1"/>
    </source>
</evidence>
<dbReference type="Gene3D" id="3.30.420.10">
    <property type="entry name" value="Ribonuclease H-like superfamily/Ribonuclease H"/>
    <property type="match status" value="1"/>
</dbReference>
<dbReference type="CDD" id="cd09279">
    <property type="entry name" value="RNase_HI_like"/>
    <property type="match status" value="1"/>
</dbReference>
<dbReference type="SUPFAM" id="SSF53098">
    <property type="entry name" value="Ribonuclease H-like"/>
    <property type="match status" value="1"/>
</dbReference>
<keyword evidence="3" id="KW-1185">Reference proteome</keyword>
<protein>
    <recommendedName>
        <fullName evidence="1">RNase H type-1 domain-containing protein</fullName>
    </recommendedName>
</protein>
<dbReference type="PANTHER" id="PTHR48475">
    <property type="entry name" value="RIBONUCLEASE H"/>
    <property type="match status" value="1"/>
</dbReference>
<evidence type="ECO:0000313" key="3">
    <source>
        <dbReference type="Proteomes" id="UP001188597"/>
    </source>
</evidence>
<evidence type="ECO:0000259" key="1">
    <source>
        <dbReference type="PROSITE" id="PS50879"/>
    </source>
</evidence>
<reference evidence="2" key="1">
    <citation type="submission" date="2022-12" db="EMBL/GenBank/DDBJ databases">
        <title>Draft genome assemblies for two species of Escallonia (Escalloniales).</title>
        <authorList>
            <person name="Chanderbali A."/>
            <person name="Dervinis C."/>
            <person name="Anghel I."/>
            <person name="Soltis D."/>
            <person name="Soltis P."/>
            <person name="Zapata F."/>
        </authorList>
    </citation>
    <scope>NUCLEOTIDE SEQUENCE</scope>
    <source>
        <strain evidence="2">UCBG64.0493</strain>
        <tissue evidence="2">Leaf</tissue>
    </source>
</reference>
<dbReference type="InterPro" id="IPR036397">
    <property type="entry name" value="RNaseH_sf"/>
</dbReference>
<dbReference type="Proteomes" id="UP001188597">
    <property type="component" value="Unassembled WGS sequence"/>
</dbReference>
<dbReference type="PROSITE" id="PS50879">
    <property type="entry name" value="RNASE_H_1"/>
    <property type="match status" value="1"/>
</dbReference>
<dbReference type="InterPro" id="IPR012337">
    <property type="entry name" value="RNaseH-like_sf"/>
</dbReference>
<dbReference type="AlphaFoldDB" id="A0AA88WM40"/>
<dbReference type="InterPro" id="IPR002156">
    <property type="entry name" value="RNaseH_domain"/>
</dbReference>
<dbReference type="GO" id="GO:0004523">
    <property type="term" value="F:RNA-DNA hybrid ribonuclease activity"/>
    <property type="evidence" value="ECO:0007669"/>
    <property type="project" value="InterPro"/>
</dbReference>
<name>A0AA88WM40_9ASTE</name>
<dbReference type="PANTHER" id="PTHR48475:SF2">
    <property type="entry name" value="RIBONUCLEASE H"/>
    <property type="match status" value="1"/>
</dbReference>
<sequence>MLERPDKMRSAPSKRDKNLWCRYHNDHSHTTDNCESLKRAIEALIKRGQLRSYVNRRDEMMEATPLARQEEAQENTGVINTISGGITAGGSSGQGRKAYTREVLTTMGPLAKKQKVEPAPTISFYNEDVGDIKAPHDDPLVITLRVGNFNMKRILVNNGSSAKCYMVSCRNRANETLMIEDLRDETKAERGKPAEDLMDIELYPGNQEKIVKIGTEVSDPWLLYVDGSSKVGSSGAGLILISPKFKIEYALHFDFQASNNEAEYEALLAGIRLAHSLRVDSLSVHSDSQLVVNHILGEYEVRDERMAQYLQAVKSETAKFKNFVIRHIPRDQNAQADSLSRLTTTDISVFSQAGYIEFLKKRSIQPLKEINVVEHEHCWMDPIVQYLTSGTLPQERSEARNLVLELLGLLSWKGCSTPGVV</sequence>
<dbReference type="GO" id="GO:0003676">
    <property type="term" value="F:nucleic acid binding"/>
    <property type="evidence" value="ECO:0007669"/>
    <property type="project" value="InterPro"/>
</dbReference>
<dbReference type="Pfam" id="PF13456">
    <property type="entry name" value="RVT_3"/>
    <property type="match status" value="1"/>
</dbReference>
<organism evidence="2 3">
    <name type="scientific">Escallonia herrerae</name>
    <dbReference type="NCBI Taxonomy" id="1293975"/>
    <lineage>
        <taxon>Eukaryota</taxon>
        <taxon>Viridiplantae</taxon>
        <taxon>Streptophyta</taxon>
        <taxon>Embryophyta</taxon>
        <taxon>Tracheophyta</taxon>
        <taxon>Spermatophyta</taxon>
        <taxon>Magnoliopsida</taxon>
        <taxon>eudicotyledons</taxon>
        <taxon>Gunneridae</taxon>
        <taxon>Pentapetalae</taxon>
        <taxon>asterids</taxon>
        <taxon>campanulids</taxon>
        <taxon>Escalloniales</taxon>
        <taxon>Escalloniaceae</taxon>
        <taxon>Escallonia</taxon>
    </lineage>
</organism>
<accession>A0AA88WM40</accession>
<comment type="caution">
    <text evidence="2">The sequence shown here is derived from an EMBL/GenBank/DDBJ whole genome shotgun (WGS) entry which is preliminary data.</text>
</comment>
<feature type="domain" description="RNase H type-1" evidence="1">
    <location>
        <begin position="217"/>
        <end position="345"/>
    </location>
</feature>